<dbReference type="STRING" id="1423735.FC15_GL000530"/>
<dbReference type="AlphaFoldDB" id="A0A0R1W2G2"/>
<dbReference type="PATRIC" id="fig|1423735.3.peg.552"/>
<dbReference type="Gene3D" id="3.90.1150.30">
    <property type="match status" value="1"/>
</dbReference>
<gene>
    <name evidence="1" type="ORF">FC15_GL000530</name>
</gene>
<dbReference type="Proteomes" id="UP000051315">
    <property type="component" value="Unassembled WGS sequence"/>
</dbReference>
<comment type="caution">
    <text evidence="1">The sequence shown here is derived from an EMBL/GenBank/DDBJ whole genome shotgun (WGS) entry which is preliminary data.</text>
</comment>
<reference evidence="1 2" key="1">
    <citation type="journal article" date="2015" name="Genome Announc.">
        <title>Expanding the biotechnology potential of lactobacilli through comparative genomics of 213 strains and associated genera.</title>
        <authorList>
            <person name="Sun Z."/>
            <person name="Harris H.M."/>
            <person name="McCann A."/>
            <person name="Guo C."/>
            <person name="Argimon S."/>
            <person name="Zhang W."/>
            <person name="Yang X."/>
            <person name="Jeffery I.B."/>
            <person name="Cooney J.C."/>
            <person name="Kagawa T.F."/>
            <person name="Liu W."/>
            <person name="Song Y."/>
            <person name="Salvetti E."/>
            <person name="Wrobel A."/>
            <person name="Rasinkangas P."/>
            <person name="Parkhill J."/>
            <person name="Rea M.C."/>
            <person name="O'Sullivan O."/>
            <person name="Ritari J."/>
            <person name="Douillard F.P."/>
            <person name="Paul Ross R."/>
            <person name="Yang R."/>
            <person name="Briner A.E."/>
            <person name="Felis G.E."/>
            <person name="de Vos W.M."/>
            <person name="Barrangou R."/>
            <person name="Klaenhammer T.R."/>
            <person name="Caufield P.W."/>
            <person name="Cui Y."/>
            <person name="Zhang H."/>
            <person name="O'Toole P.W."/>
        </authorList>
    </citation>
    <scope>NUCLEOTIDE SEQUENCE [LARGE SCALE GENOMIC DNA]</scope>
    <source>
        <strain evidence="1 2">DSM 17758</strain>
    </source>
</reference>
<evidence type="ECO:0000313" key="2">
    <source>
        <dbReference type="Proteomes" id="UP000051315"/>
    </source>
</evidence>
<proteinExistence type="predicted"/>
<keyword evidence="2" id="KW-1185">Reference proteome</keyword>
<protein>
    <submittedName>
        <fullName evidence="1">Uncharacterized protein</fullName>
    </submittedName>
</protein>
<name>A0A0R1W2G2_9LACO</name>
<organism evidence="1 2">
    <name type="scientific">Lapidilactobacillus concavus DSM 17758</name>
    <dbReference type="NCBI Taxonomy" id="1423735"/>
    <lineage>
        <taxon>Bacteria</taxon>
        <taxon>Bacillati</taxon>
        <taxon>Bacillota</taxon>
        <taxon>Bacilli</taxon>
        <taxon>Lactobacillales</taxon>
        <taxon>Lactobacillaceae</taxon>
        <taxon>Lapidilactobacillus</taxon>
    </lineage>
</organism>
<evidence type="ECO:0000313" key="1">
    <source>
        <dbReference type="EMBL" id="KRM12033.1"/>
    </source>
</evidence>
<dbReference type="EMBL" id="AZFX01000019">
    <property type="protein sequence ID" value="KRM12033.1"/>
    <property type="molecule type" value="Genomic_DNA"/>
</dbReference>
<accession>A0A0R1W2G2</accession>
<sequence>MTKPIQRRELIDLVLTQTDAFEDYPFNGGNSHEQILWTIIKQKTNHKILAMIFEREGQLLIDLKLKPEQGAIMRHLRGCLSGLSYE</sequence>
<dbReference type="InterPro" id="IPR038056">
    <property type="entry name" value="YjbR-like_sf"/>
</dbReference>
<dbReference type="SUPFAM" id="SSF142906">
    <property type="entry name" value="YjbR-like"/>
    <property type="match status" value="1"/>
</dbReference>
<dbReference type="RefSeq" id="WP_371861356.1">
    <property type="nucleotide sequence ID" value="NZ_AZFX01000019.1"/>
</dbReference>